<organism evidence="3 4">
    <name type="scientific">Lentzea rhizosphaerae</name>
    <dbReference type="NCBI Taxonomy" id="2041025"/>
    <lineage>
        <taxon>Bacteria</taxon>
        <taxon>Bacillati</taxon>
        <taxon>Actinomycetota</taxon>
        <taxon>Actinomycetes</taxon>
        <taxon>Pseudonocardiales</taxon>
        <taxon>Pseudonocardiaceae</taxon>
        <taxon>Lentzea</taxon>
    </lineage>
</organism>
<evidence type="ECO:0000256" key="1">
    <source>
        <dbReference type="SAM" id="MobiDB-lite"/>
    </source>
</evidence>
<reference evidence="4" key="1">
    <citation type="journal article" date="2019" name="Int. J. Syst. Evol. Microbiol.">
        <title>The Global Catalogue of Microorganisms (GCM) 10K type strain sequencing project: providing services to taxonomists for standard genome sequencing and annotation.</title>
        <authorList>
            <consortium name="The Broad Institute Genomics Platform"/>
            <consortium name="The Broad Institute Genome Sequencing Center for Infectious Disease"/>
            <person name="Wu L."/>
            <person name="Ma J."/>
        </authorList>
    </citation>
    <scope>NUCLEOTIDE SEQUENCE [LARGE SCALE GENOMIC DNA]</scope>
    <source>
        <strain evidence="4">CGMCC 4.7405</strain>
    </source>
</reference>
<keyword evidence="4" id="KW-1185">Reference proteome</keyword>
<evidence type="ECO:0000313" key="3">
    <source>
        <dbReference type="EMBL" id="MFC3897174.1"/>
    </source>
</evidence>
<feature type="region of interest" description="Disordered" evidence="1">
    <location>
        <begin position="59"/>
        <end position="110"/>
    </location>
</feature>
<feature type="domain" description="DUF8129" evidence="2">
    <location>
        <begin position="6"/>
        <end position="60"/>
    </location>
</feature>
<protein>
    <recommendedName>
        <fullName evidence="2">DUF8129 domain-containing protein</fullName>
    </recommendedName>
</protein>
<dbReference type="RefSeq" id="WP_382378662.1">
    <property type="nucleotide sequence ID" value="NZ_JBHRZI010000032.1"/>
</dbReference>
<accession>A0ABV8C5E2</accession>
<evidence type="ECO:0000259" key="2">
    <source>
        <dbReference type="Pfam" id="PF26450"/>
    </source>
</evidence>
<evidence type="ECO:0000313" key="4">
    <source>
        <dbReference type="Proteomes" id="UP001595690"/>
    </source>
</evidence>
<dbReference type="InterPro" id="IPR058442">
    <property type="entry name" value="DUF8129"/>
</dbReference>
<dbReference type="Proteomes" id="UP001595690">
    <property type="component" value="Unassembled WGS sequence"/>
</dbReference>
<dbReference type="EMBL" id="JBHRZI010000032">
    <property type="protein sequence ID" value="MFC3897174.1"/>
    <property type="molecule type" value="Genomic_DNA"/>
</dbReference>
<proteinExistence type="predicted"/>
<dbReference type="Pfam" id="PF26450">
    <property type="entry name" value="DUF8129"/>
    <property type="match status" value="1"/>
</dbReference>
<gene>
    <name evidence="3" type="ORF">ACFOWZ_37340</name>
</gene>
<sequence>MSTDELPLPDYDQLPLGDLRHRIRSLTEEGLRAVLGHEREHGNRLPVLQLLEARLDELADGATPTGVDQRGAPGVRQTPTEPSASPAHSPDDHTPLRHGVYGQTPARGRD</sequence>
<name>A0ABV8C5E2_9PSEU</name>
<comment type="caution">
    <text evidence="3">The sequence shown here is derived from an EMBL/GenBank/DDBJ whole genome shotgun (WGS) entry which is preliminary data.</text>
</comment>